<dbReference type="GO" id="GO:0000049">
    <property type="term" value="F:tRNA binding"/>
    <property type="evidence" value="ECO:0007669"/>
    <property type="project" value="UniProtKB-KW"/>
</dbReference>
<name>A0A9N8F3R9_9STRA</name>
<dbReference type="EMBL" id="CAICTM010003074">
    <property type="protein sequence ID" value="CAB9530851.1"/>
    <property type="molecule type" value="Genomic_DNA"/>
</dbReference>
<keyword evidence="3" id="KW-0694">RNA-binding</keyword>
<feature type="domain" description="DUS-like FMN-binding" evidence="5">
    <location>
        <begin position="42"/>
        <end position="259"/>
    </location>
</feature>
<dbReference type="SUPFAM" id="SSF51395">
    <property type="entry name" value="FMN-linked oxidoreductases"/>
    <property type="match status" value="1"/>
</dbReference>
<evidence type="ECO:0000313" key="6">
    <source>
        <dbReference type="EMBL" id="CAB9530851.1"/>
    </source>
</evidence>
<dbReference type="InterPro" id="IPR004653">
    <property type="entry name" value="DusA"/>
</dbReference>
<dbReference type="Proteomes" id="UP001153069">
    <property type="component" value="Unassembled WGS sequence"/>
</dbReference>
<dbReference type="InterPro" id="IPR035587">
    <property type="entry name" value="DUS-like_FMN-bd"/>
</dbReference>
<dbReference type="CDD" id="cd02801">
    <property type="entry name" value="DUS_like_FMN"/>
    <property type="match status" value="1"/>
</dbReference>
<organism evidence="6 7">
    <name type="scientific">Seminavis robusta</name>
    <dbReference type="NCBI Taxonomy" id="568900"/>
    <lineage>
        <taxon>Eukaryota</taxon>
        <taxon>Sar</taxon>
        <taxon>Stramenopiles</taxon>
        <taxon>Ochrophyta</taxon>
        <taxon>Bacillariophyta</taxon>
        <taxon>Bacillariophyceae</taxon>
        <taxon>Bacillariophycidae</taxon>
        <taxon>Naviculales</taxon>
        <taxon>Naviculaceae</taxon>
        <taxon>Seminavis</taxon>
    </lineage>
</organism>
<evidence type="ECO:0000256" key="1">
    <source>
        <dbReference type="ARBA" id="ARBA00022555"/>
    </source>
</evidence>
<gene>
    <name evidence="6" type="ORF">SEMRO_3076_G343310.1</name>
</gene>
<keyword evidence="7" id="KW-1185">Reference proteome</keyword>
<dbReference type="OrthoDB" id="10262250at2759"/>
<proteinExistence type="predicted"/>
<evidence type="ECO:0000256" key="2">
    <source>
        <dbReference type="ARBA" id="ARBA00022857"/>
    </source>
</evidence>
<evidence type="ECO:0000259" key="5">
    <source>
        <dbReference type="Pfam" id="PF01207"/>
    </source>
</evidence>
<feature type="region of interest" description="Disordered" evidence="4">
    <location>
        <begin position="1"/>
        <end position="22"/>
    </location>
</feature>
<dbReference type="AlphaFoldDB" id="A0A9N8F3R9"/>
<evidence type="ECO:0000313" key="7">
    <source>
        <dbReference type="Proteomes" id="UP001153069"/>
    </source>
</evidence>
<protein>
    <submittedName>
        <fullName evidence="6">Dihydrouridine(20/20a) synthase</fullName>
    </submittedName>
</protein>
<dbReference type="Gene3D" id="3.20.20.70">
    <property type="entry name" value="Aldolase class I"/>
    <property type="match status" value="1"/>
</dbReference>
<accession>A0A9N8F3R9</accession>
<dbReference type="PANTHER" id="PTHR42907:SF1">
    <property type="entry name" value="FMN-LINKED OXIDOREDUCTASES SUPERFAMILY PROTEIN"/>
    <property type="match status" value="1"/>
</dbReference>
<dbReference type="InterPro" id="IPR013785">
    <property type="entry name" value="Aldolase_TIM"/>
</dbReference>
<keyword evidence="1" id="KW-0820">tRNA-binding</keyword>
<comment type="caution">
    <text evidence="6">The sequence shown here is derived from an EMBL/GenBank/DDBJ whole genome shotgun (WGS) entry which is preliminary data.</text>
</comment>
<keyword evidence="2" id="KW-0521">NADP</keyword>
<dbReference type="PANTHER" id="PTHR42907">
    <property type="entry name" value="FMN-LINKED OXIDOREDUCTASES SUPERFAMILY PROTEIN"/>
    <property type="match status" value="1"/>
</dbReference>
<evidence type="ECO:0000256" key="4">
    <source>
        <dbReference type="SAM" id="MobiDB-lite"/>
    </source>
</evidence>
<dbReference type="Pfam" id="PF01207">
    <property type="entry name" value="Dus"/>
    <property type="match status" value="1"/>
</dbReference>
<dbReference type="GO" id="GO:0017150">
    <property type="term" value="F:tRNA dihydrouridine synthase activity"/>
    <property type="evidence" value="ECO:0007669"/>
    <property type="project" value="InterPro"/>
</dbReference>
<sequence length="491" mass="55241">MSDSTTDVPAHVDETPLPLDTTSAITTTTTATSASRQKSLHIAPMLHVSTTEFRNFLRILTKQAVLWNEMVVDETICFNPEQRDHHLGMTSREAPVVCQIGGIDTKYTAAATRIILNDYSEYSEINLNMDCPSSRVSGRKFGAILMKDVDTAVEILRTMQQEISSTINTKIQVSVKCRVGIDELDSMEFMVELITKLSQVTSRFYLHARKCLLEGLSPKENRLVPPLNYPRVYELCRRFPQCEFYINGGIPGLQACKELLYGVPPSDNNNNNQHQVPCSICNVPNGSCTAPPNQVPPNLMGCMLGRAAMDHPAQFWDVDRYLYGCPSNPCPNRRQLLESYCQYLERVYPRRCCDDDDRVTMRIPSPPNLVHHSPWCPHYKENSKCHGNNSNKSSNKSKTKTTTIKISSCVMDRCFKPVYGVFFGIPGSRTFRRAIDVNSRDQKRRNCGPAFLLRKAMQVMPSELLDQPFCDTEELGDSIPVHVSPPAPCSC</sequence>
<reference evidence="6" key="1">
    <citation type="submission" date="2020-06" db="EMBL/GenBank/DDBJ databases">
        <authorList>
            <consortium name="Plant Systems Biology data submission"/>
        </authorList>
    </citation>
    <scope>NUCLEOTIDE SEQUENCE</scope>
    <source>
        <strain evidence="6">D6</strain>
    </source>
</reference>
<evidence type="ECO:0000256" key="3">
    <source>
        <dbReference type="ARBA" id="ARBA00022884"/>
    </source>
</evidence>